<dbReference type="EMBL" id="CP115611">
    <property type="protein sequence ID" value="WBW71094.1"/>
    <property type="molecule type" value="Genomic_DNA"/>
</dbReference>
<dbReference type="AlphaFoldDB" id="A0AAE9W805"/>
<feature type="domain" description="Ell binding protein Ebp1 C-terminal" evidence="2">
    <location>
        <begin position="160"/>
        <end position="414"/>
    </location>
</feature>
<dbReference type="KEGG" id="som:SOMG_00793"/>
<dbReference type="RefSeq" id="XP_056035337.1">
    <property type="nucleotide sequence ID" value="XM_056179587.1"/>
</dbReference>
<proteinExistence type="predicted"/>
<accession>A0AAE9W805</accession>
<name>A0AAE9W805_9SCHI</name>
<evidence type="ECO:0000256" key="1">
    <source>
        <dbReference type="SAM" id="MobiDB-lite"/>
    </source>
</evidence>
<evidence type="ECO:0000313" key="3">
    <source>
        <dbReference type="EMBL" id="WBW71094.1"/>
    </source>
</evidence>
<dbReference type="InterPro" id="IPR049403">
    <property type="entry name" value="Ebp1_C"/>
</dbReference>
<feature type="compositionally biased region" description="Low complexity" evidence="1">
    <location>
        <begin position="181"/>
        <end position="196"/>
    </location>
</feature>
<evidence type="ECO:0000313" key="4">
    <source>
        <dbReference type="Proteomes" id="UP001212411"/>
    </source>
</evidence>
<feature type="region of interest" description="Disordered" evidence="1">
    <location>
        <begin position="114"/>
        <end position="162"/>
    </location>
</feature>
<protein>
    <submittedName>
        <fullName evidence="3">Ell binding protein Ebp1</fullName>
    </submittedName>
</protein>
<sequence length="468" mass="53062">MSSQSISNRKPVRRSTHPTLPDINEVNRNSGEQLLTPPPQLHRGQSHLPSPITPTLPDLQLEPTKDETHKGLPNLLSPTLPSPFMFDLDNKQETSLYANPDGIEKEVTYTKKDNSQTLEVSSEKTTHSIKTEHQEKSDPIESPVSDNLKDISGTDQPVSKRKAKVTLEDYKRLKMQNKENPSLGSPANSISSLSPSTPLVQHQPDFELLKQNFIRLLADGKFQKKLADKAEKYSFLFAIDAVLCYVVAFQIQNVSNISKNQPATTSNWRTLPAYIEFFLRSDNESLDPIFRGLFLGYLGIAFREIFNIELLRMQHLQHFLMKDIRQSTSESIPKSSTGNVKNICENAVRLHDAYKRFVAAMKQCSQLLSSKSLKAFPITLKKFEETNSTNLYPPFCIQTSIADSIEFGHHIITEFKDQHGFTFNSKMNHSDLSLARNLPNIKSLYVFGIFGRSVQMTQHRKLETNKQS</sequence>
<dbReference type="Pfam" id="PF21204">
    <property type="entry name" value="Ebp1_C"/>
    <property type="match status" value="1"/>
</dbReference>
<feature type="compositionally biased region" description="Basic and acidic residues" evidence="1">
    <location>
        <begin position="121"/>
        <end position="139"/>
    </location>
</feature>
<gene>
    <name evidence="3" type="primary">ebp1</name>
    <name evidence="3" type="ORF">SOMG_00793</name>
</gene>
<feature type="region of interest" description="Disordered" evidence="1">
    <location>
        <begin position="1"/>
        <end position="76"/>
    </location>
</feature>
<organism evidence="3 4">
    <name type="scientific">Schizosaccharomyces osmophilus</name>
    <dbReference type="NCBI Taxonomy" id="2545709"/>
    <lineage>
        <taxon>Eukaryota</taxon>
        <taxon>Fungi</taxon>
        <taxon>Dikarya</taxon>
        <taxon>Ascomycota</taxon>
        <taxon>Taphrinomycotina</taxon>
        <taxon>Schizosaccharomycetes</taxon>
        <taxon>Schizosaccharomycetales</taxon>
        <taxon>Schizosaccharomycetaceae</taxon>
        <taxon>Schizosaccharomyces</taxon>
    </lineage>
</organism>
<dbReference type="Proteomes" id="UP001212411">
    <property type="component" value="Chromosome 1"/>
</dbReference>
<reference evidence="3 4" key="1">
    <citation type="journal article" date="2023" name="G3 (Bethesda)">
        <title>A high-quality reference genome for the fission yeast Schizosaccharomyces osmophilus.</title>
        <authorList>
            <person name="Jia G.S."/>
            <person name="Zhang W.C."/>
            <person name="Liang Y."/>
            <person name="Liu X.H."/>
            <person name="Rhind N."/>
            <person name="Pidoux A."/>
            <person name="Brysch-Herzberg M."/>
            <person name="Du L.L."/>
        </authorList>
    </citation>
    <scope>NUCLEOTIDE SEQUENCE [LARGE SCALE GENOMIC DNA]</scope>
    <source>
        <strain evidence="3 4">CBS 15793</strain>
    </source>
</reference>
<dbReference type="GeneID" id="80874276"/>
<evidence type="ECO:0000259" key="2">
    <source>
        <dbReference type="Pfam" id="PF21204"/>
    </source>
</evidence>
<keyword evidence="4" id="KW-1185">Reference proteome</keyword>
<feature type="region of interest" description="Disordered" evidence="1">
    <location>
        <begin position="176"/>
        <end position="196"/>
    </location>
</feature>